<dbReference type="InterPro" id="IPR036866">
    <property type="entry name" value="RibonucZ/Hydroxyglut_hydro"/>
</dbReference>
<evidence type="ECO:0008006" key="3">
    <source>
        <dbReference type="Google" id="ProtNLM"/>
    </source>
</evidence>
<dbReference type="Pfam" id="PF13483">
    <property type="entry name" value="Lactamase_B_3"/>
    <property type="match status" value="1"/>
</dbReference>
<reference evidence="2" key="1">
    <citation type="journal article" date="2015" name="Nature">
        <title>Complex archaea that bridge the gap between prokaryotes and eukaryotes.</title>
        <authorList>
            <person name="Spang A."/>
            <person name="Saw J.H."/>
            <person name="Jorgensen S.L."/>
            <person name="Zaremba-Niedzwiedzka K."/>
            <person name="Martijn J."/>
            <person name="Lind A.E."/>
            <person name="van Eijk R."/>
            <person name="Schleper C."/>
            <person name="Guy L."/>
            <person name="Ettema T.J."/>
        </authorList>
    </citation>
    <scope>NUCLEOTIDE SEQUENCE</scope>
</reference>
<sequence>MEIVWLGHSCFRIRGREATVVTDPCPPSSGYTMGKPTADIVTVSHPHENHSYVKGVAGHPVLIERPGEYEIHGAFLTGVGTYHDTSKGAARGPNVAFVVEMEDLRVCHLGDLGHTPTPNQVEEMSGVSVLLIPVGGNTTIDGATAAEVVNLIEPAIVIPMHYRTEVTKDELAPLDRFLKGWRKTHLFSSVWRSRIYPGGVQPEHPPGRALSAKASAPAPSGAQGRCPGPS</sequence>
<comment type="caution">
    <text evidence="2">The sequence shown here is derived from an EMBL/GenBank/DDBJ whole genome shotgun (WGS) entry which is preliminary data.</text>
</comment>
<feature type="region of interest" description="Disordered" evidence="1">
    <location>
        <begin position="201"/>
        <end position="230"/>
    </location>
</feature>
<evidence type="ECO:0000313" key="2">
    <source>
        <dbReference type="EMBL" id="KKM54273.1"/>
    </source>
</evidence>
<feature type="compositionally biased region" description="Low complexity" evidence="1">
    <location>
        <begin position="209"/>
        <end position="222"/>
    </location>
</feature>
<accession>A0A0F9L5T5</accession>
<dbReference type="SUPFAM" id="SSF56281">
    <property type="entry name" value="Metallo-hydrolase/oxidoreductase"/>
    <property type="match status" value="1"/>
</dbReference>
<gene>
    <name evidence="2" type="ORF">LCGC14_1553500</name>
</gene>
<proteinExistence type="predicted"/>
<dbReference type="PANTHER" id="PTHR42967:SF1">
    <property type="entry name" value="MBL FOLD METALLO-HYDROLASE"/>
    <property type="match status" value="1"/>
</dbReference>
<dbReference type="PANTHER" id="PTHR42967">
    <property type="entry name" value="METAL DEPENDENT HYDROLASE"/>
    <property type="match status" value="1"/>
</dbReference>
<dbReference type="Gene3D" id="3.60.15.10">
    <property type="entry name" value="Ribonuclease Z/Hydroxyacylglutathione hydrolase-like"/>
    <property type="match status" value="1"/>
</dbReference>
<dbReference type="EMBL" id="LAZR01011906">
    <property type="protein sequence ID" value="KKM54273.1"/>
    <property type="molecule type" value="Genomic_DNA"/>
</dbReference>
<evidence type="ECO:0000256" key="1">
    <source>
        <dbReference type="SAM" id="MobiDB-lite"/>
    </source>
</evidence>
<name>A0A0F9L5T5_9ZZZZ</name>
<dbReference type="AlphaFoldDB" id="A0A0F9L5T5"/>
<organism evidence="2">
    <name type="scientific">marine sediment metagenome</name>
    <dbReference type="NCBI Taxonomy" id="412755"/>
    <lineage>
        <taxon>unclassified sequences</taxon>
        <taxon>metagenomes</taxon>
        <taxon>ecological metagenomes</taxon>
    </lineage>
</organism>
<protein>
    <recommendedName>
        <fullName evidence="3">Metallo-beta-lactamase domain-containing protein</fullName>
    </recommendedName>
</protein>